<dbReference type="GO" id="GO:0005886">
    <property type="term" value="C:plasma membrane"/>
    <property type="evidence" value="ECO:0007669"/>
    <property type="project" value="TreeGrafter"/>
</dbReference>
<dbReference type="PANTHER" id="PTHR43840">
    <property type="entry name" value="MITOCHONDRIAL METAL TRANSPORTER 1-RELATED"/>
    <property type="match status" value="1"/>
</dbReference>
<dbReference type="AlphaFoldDB" id="A0A6B8WHD9"/>
<dbReference type="NCBIfam" id="TIGR01297">
    <property type="entry name" value="CDF"/>
    <property type="match status" value="1"/>
</dbReference>
<dbReference type="PANTHER" id="PTHR43840:SF15">
    <property type="entry name" value="MITOCHONDRIAL METAL TRANSPORTER 1-RELATED"/>
    <property type="match status" value="1"/>
</dbReference>
<feature type="domain" description="Cation efflux protein transmembrane" evidence="8">
    <location>
        <begin position="20"/>
        <end position="115"/>
    </location>
</feature>
<keyword evidence="3" id="KW-0813">Transport</keyword>
<feature type="transmembrane region" description="Helical" evidence="7">
    <location>
        <begin position="84"/>
        <end position="105"/>
    </location>
</feature>
<dbReference type="GO" id="GO:0015093">
    <property type="term" value="F:ferrous iron transmembrane transporter activity"/>
    <property type="evidence" value="ECO:0007669"/>
    <property type="project" value="TreeGrafter"/>
</dbReference>
<dbReference type="GO" id="GO:0015341">
    <property type="term" value="F:zinc efflux antiporter activity"/>
    <property type="evidence" value="ECO:0007669"/>
    <property type="project" value="TreeGrafter"/>
</dbReference>
<keyword evidence="4 7" id="KW-0812">Transmembrane</keyword>
<feature type="transmembrane region" description="Helical" evidence="7">
    <location>
        <begin position="52"/>
        <end position="72"/>
    </location>
</feature>
<dbReference type="InterPro" id="IPR050291">
    <property type="entry name" value="CDF_Transporter"/>
</dbReference>
<dbReference type="SUPFAM" id="SSF161111">
    <property type="entry name" value="Cation efflux protein transmembrane domain-like"/>
    <property type="match status" value="1"/>
</dbReference>
<evidence type="ECO:0000256" key="2">
    <source>
        <dbReference type="ARBA" id="ARBA00008114"/>
    </source>
</evidence>
<evidence type="ECO:0000313" key="9">
    <source>
        <dbReference type="EMBL" id="QGU05948.1"/>
    </source>
</evidence>
<evidence type="ECO:0000256" key="7">
    <source>
        <dbReference type="SAM" id="Phobius"/>
    </source>
</evidence>
<name>A0A6B8WHD9_9CORY</name>
<dbReference type="KEGG" id="ccoe:CETAM_13615"/>
<accession>A0A6B8WHD9</accession>
<dbReference type="GO" id="GO:0015086">
    <property type="term" value="F:cadmium ion transmembrane transporter activity"/>
    <property type="evidence" value="ECO:0007669"/>
    <property type="project" value="TreeGrafter"/>
</dbReference>
<organism evidence="9 10">
    <name type="scientific">Corynebacterium comes</name>
    <dbReference type="NCBI Taxonomy" id="2675218"/>
    <lineage>
        <taxon>Bacteria</taxon>
        <taxon>Bacillati</taxon>
        <taxon>Actinomycetota</taxon>
        <taxon>Actinomycetes</taxon>
        <taxon>Mycobacteriales</taxon>
        <taxon>Corynebacteriaceae</taxon>
        <taxon>Corynebacterium</taxon>
    </lineage>
</organism>
<evidence type="ECO:0000313" key="10">
    <source>
        <dbReference type="Proteomes" id="UP000425178"/>
    </source>
</evidence>
<evidence type="ECO:0000256" key="1">
    <source>
        <dbReference type="ARBA" id="ARBA00004141"/>
    </source>
</evidence>
<evidence type="ECO:0000256" key="3">
    <source>
        <dbReference type="ARBA" id="ARBA00022448"/>
    </source>
</evidence>
<dbReference type="Proteomes" id="UP000425178">
    <property type="component" value="Plasmid pCETAM"/>
</dbReference>
<evidence type="ECO:0000256" key="5">
    <source>
        <dbReference type="ARBA" id="ARBA00022989"/>
    </source>
</evidence>
<protein>
    <submittedName>
        <fullName evidence="9">Ferrous-iron efflux pump FieF</fullName>
    </submittedName>
</protein>
<dbReference type="GO" id="GO:0006882">
    <property type="term" value="P:intracellular zinc ion homeostasis"/>
    <property type="evidence" value="ECO:0007669"/>
    <property type="project" value="TreeGrafter"/>
</dbReference>
<comment type="similarity">
    <text evidence="2">Belongs to the cation diffusion facilitator (CDF) transporter (TC 2.A.4) family.</text>
</comment>
<reference evidence="9 10" key="1">
    <citation type="journal article" date="2021" name="Int. J. Syst. Evol. Microbiol.">
        <title>Classification of three corynebacterial strains isolated from a small paddock in North Rhine-Westphalia: proposal of &lt;i&gt;Corynebacterium kalinowskii&lt;/i&gt; sp. nov., &lt;i&gt;Corynebacterium comes&lt;/i&gt; sp. nov. and &lt;i&gt;Corynebacterium occultum&lt;/i&gt; sp. nov.</title>
        <authorList>
            <person name="Schaffert L."/>
            <person name="Ruwe M."/>
            <person name="Milse J."/>
            <person name="Hanuschka K."/>
            <person name="Ortseifen V."/>
            <person name="Droste J."/>
            <person name="Brandt D."/>
            <person name="Schl L."/>
            <person name="Kutter Y."/>
            <person name="Vinke S."/>
            <person name="Vieh P."/>
            <person name="Jacob L."/>
            <person name="L N.C."/>
            <person name="Schulte-Berndt E."/>
            <person name="Hain C."/>
            <person name="Linder M."/>
            <person name="Schmidt P."/>
            <person name="Wollenschl L."/>
            <person name="Luttermann T."/>
            <person name="Thieme E."/>
            <person name="Hassa J."/>
            <person name="Haak M."/>
            <person name="Wittchen M."/>
            <person name="Mentz A."/>
            <person name="Persicke M."/>
            <person name="Busche T."/>
            <person name="R C."/>
        </authorList>
    </citation>
    <scope>NUCLEOTIDE SEQUENCE [LARGE SCALE GENOMIC DNA]</scope>
    <source>
        <strain evidence="9 10">2019</strain>
    </source>
</reference>
<dbReference type="Pfam" id="PF01545">
    <property type="entry name" value="Cation_efflux"/>
    <property type="match status" value="1"/>
</dbReference>
<evidence type="ECO:0000256" key="4">
    <source>
        <dbReference type="ARBA" id="ARBA00022692"/>
    </source>
</evidence>
<dbReference type="InterPro" id="IPR027469">
    <property type="entry name" value="Cation_efflux_TMD_sf"/>
</dbReference>
<evidence type="ECO:0000259" key="8">
    <source>
        <dbReference type="Pfam" id="PF01545"/>
    </source>
</evidence>
<keyword evidence="9" id="KW-0614">Plasmid</keyword>
<proteinExistence type="inferred from homology"/>
<dbReference type="InterPro" id="IPR002524">
    <property type="entry name" value="Cation_efflux"/>
</dbReference>
<comment type="subcellular location">
    <subcellularLocation>
        <location evidence="1">Membrane</location>
        <topology evidence="1">Multi-pass membrane protein</topology>
    </subcellularLocation>
</comment>
<dbReference type="InterPro" id="IPR058533">
    <property type="entry name" value="Cation_efflux_TM"/>
</dbReference>
<keyword evidence="6 7" id="KW-0472">Membrane</keyword>
<gene>
    <name evidence="9" type="primary">fieF2</name>
    <name evidence="9" type="ORF">CETAM_13615</name>
</gene>
<keyword evidence="10" id="KW-1185">Reference proteome</keyword>
<evidence type="ECO:0000256" key="6">
    <source>
        <dbReference type="ARBA" id="ARBA00023136"/>
    </source>
</evidence>
<geneLocation type="plasmid" evidence="9 10">
    <name>pCETAM</name>
</geneLocation>
<dbReference type="Gene3D" id="1.20.1510.10">
    <property type="entry name" value="Cation efflux protein transmembrane domain"/>
    <property type="match status" value="1"/>
</dbReference>
<keyword evidence="5 7" id="KW-1133">Transmembrane helix</keyword>
<feature type="transmembrane region" description="Helical" evidence="7">
    <location>
        <begin position="12"/>
        <end position="32"/>
    </location>
</feature>
<dbReference type="EMBL" id="CP046454">
    <property type="protein sequence ID" value="QGU05948.1"/>
    <property type="molecule type" value="Genomic_DNA"/>
</dbReference>
<sequence>MKSLGSNHHNDYLLLIRFMYLSVAAAVVTIGLKMIAASVTGSVGFLSDALESVVNLVTAVIAVIALTVAARPADANHNFGHGKAEYFSALVEGAMILLAAVLIIWTSGQRLLAPHPWKRSGSVWF</sequence>